<sequence length="289" mass="31586">MLATCRRLKTFTATTWVRSFRTAESAPGISCVAEPVFKNLYLLSATGDGRKPFRAIRFQNHTKADFIAALRSIRVQFVIDRDNVPESFSQPEDVDAIPSTSLRLTPLKEGGHYLPIYGTTDMEKEIQDLQGWQPAISKEDQALAGKWAVQSLETAGHTNVTRYCGPHEIRDSDGGPLFEFDAAAYAEHCAVIVKAAPTLKAGAADQLESTLASTAFFAAKGHRHLRVFDGKRLHGALFGQRITADAHSARILLARCKVRGIPVVLADCPNVSRGDSCAPLVQIPWKLAS</sequence>
<reference evidence="1 2" key="1">
    <citation type="journal article" date="2024" name="Nat. Commun.">
        <title>Phylogenomics reveals the evolutionary origins of lichenization in chlorophyte algae.</title>
        <authorList>
            <person name="Puginier C."/>
            <person name="Libourel C."/>
            <person name="Otte J."/>
            <person name="Skaloud P."/>
            <person name="Haon M."/>
            <person name="Grisel S."/>
            <person name="Petersen M."/>
            <person name="Berrin J.G."/>
            <person name="Delaux P.M."/>
            <person name="Dal Grande F."/>
            <person name="Keller J."/>
        </authorList>
    </citation>
    <scope>NUCLEOTIDE SEQUENCE [LARGE SCALE GENOMIC DNA]</scope>
    <source>
        <strain evidence="1 2">SAG 2036</strain>
    </source>
</reference>
<evidence type="ECO:0000313" key="2">
    <source>
        <dbReference type="Proteomes" id="UP001465755"/>
    </source>
</evidence>
<name>A0AAW1P0B7_9CHLO</name>
<protein>
    <submittedName>
        <fullName evidence="1">Uncharacterized protein</fullName>
    </submittedName>
</protein>
<comment type="caution">
    <text evidence="1">The sequence shown here is derived from an EMBL/GenBank/DDBJ whole genome shotgun (WGS) entry which is preliminary data.</text>
</comment>
<dbReference type="EMBL" id="JALJOQ010000062">
    <property type="protein sequence ID" value="KAK9803130.1"/>
    <property type="molecule type" value="Genomic_DNA"/>
</dbReference>
<dbReference type="Proteomes" id="UP001465755">
    <property type="component" value="Unassembled WGS sequence"/>
</dbReference>
<dbReference type="AlphaFoldDB" id="A0AAW1P0B7"/>
<organism evidence="1 2">
    <name type="scientific">Symbiochloris irregularis</name>
    <dbReference type="NCBI Taxonomy" id="706552"/>
    <lineage>
        <taxon>Eukaryota</taxon>
        <taxon>Viridiplantae</taxon>
        <taxon>Chlorophyta</taxon>
        <taxon>core chlorophytes</taxon>
        <taxon>Trebouxiophyceae</taxon>
        <taxon>Trebouxiales</taxon>
        <taxon>Trebouxiaceae</taxon>
        <taxon>Symbiochloris</taxon>
    </lineage>
</organism>
<proteinExistence type="predicted"/>
<gene>
    <name evidence="1" type="ORF">WJX73_008681</name>
</gene>
<accession>A0AAW1P0B7</accession>
<evidence type="ECO:0000313" key="1">
    <source>
        <dbReference type="EMBL" id="KAK9803130.1"/>
    </source>
</evidence>
<keyword evidence="2" id="KW-1185">Reference proteome</keyword>